<organism evidence="2 3">
    <name type="scientific">Mycena albidolilacea</name>
    <dbReference type="NCBI Taxonomy" id="1033008"/>
    <lineage>
        <taxon>Eukaryota</taxon>
        <taxon>Fungi</taxon>
        <taxon>Dikarya</taxon>
        <taxon>Basidiomycota</taxon>
        <taxon>Agaricomycotina</taxon>
        <taxon>Agaricomycetes</taxon>
        <taxon>Agaricomycetidae</taxon>
        <taxon>Agaricales</taxon>
        <taxon>Marasmiineae</taxon>
        <taxon>Mycenaceae</taxon>
        <taxon>Mycena</taxon>
    </lineage>
</organism>
<accession>A0AAD7EEL7</accession>
<protein>
    <submittedName>
        <fullName evidence="2">Uncharacterized protein</fullName>
    </submittedName>
</protein>
<dbReference type="PANTHER" id="PTHR35204">
    <property type="entry name" value="YALI0A21131P"/>
    <property type="match status" value="1"/>
</dbReference>
<reference evidence="2" key="1">
    <citation type="submission" date="2023-03" db="EMBL/GenBank/DDBJ databases">
        <title>Massive genome expansion in bonnet fungi (Mycena s.s.) driven by repeated elements and novel gene families across ecological guilds.</title>
        <authorList>
            <consortium name="Lawrence Berkeley National Laboratory"/>
            <person name="Harder C.B."/>
            <person name="Miyauchi S."/>
            <person name="Viragh M."/>
            <person name="Kuo A."/>
            <person name="Thoen E."/>
            <person name="Andreopoulos B."/>
            <person name="Lu D."/>
            <person name="Skrede I."/>
            <person name="Drula E."/>
            <person name="Henrissat B."/>
            <person name="Morin E."/>
            <person name="Kohler A."/>
            <person name="Barry K."/>
            <person name="LaButti K."/>
            <person name="Morin E."/>
            <person name="Salamov A."/>
            <person name="Lipzen A."/>
            <person name="Mereny Z."/>
            <person name="Hegedus B."/>
            <person name="Baldrian P."/>
            <person name="Stursova M."/>
            <person name="Weitz H."/>
            <person name="Taylor A."/>
            <person name="Grigoriev I.V."/>
            <person name="Nagy L.G."/>
            <person name="Martin F."/>
            <person name="Kauserud H."/>
        </authorList>
    </citation>
    <scope>NUCLEOTIDE SEQUENCE</scope>
    <source>
        <strain evidence="2">CBHHK002</strain>
    </source>
</reference>
<comment type="caution">
    <text evidence="2">The sequence shown here is derived from an EMBL/GenBank/DDBJ whole genome shotgun (WGS) entry which is preliminary data.</text>
</comment>
<dbReference type="PANTHER" id="PTHR35204:SF1">
    <property type="entry name" value="ENTEROTOXIN"/>
    <property type="match status" value="1"/>
</dbReference>
<dbReference type="EMBL" id="JARIHO010000065">
    <property type="protein sequence ID" value="KAJ7314746.1"/>
    <property type="molecule type" value="Genomic_DNA"/>
</dbReference>
<gene>
    <name evidence="2" type="ORF">DFH08DRAFT_894715</name>
</gene>
<keyword evidence="3" id="KW-1185">Reference proteome</keyword>
<dbReference type="InterPro" id="IPR038921">
    <property type="entry name" value="YOR389W-like"/>
</dbReference>
<dbReference type="AlphaFoldDB" id="A0AAD7EEL7"/>
<proteinExistence type="predicted"/>
<feature type="chain" id="PRO_5041943198" evidence="1">
    <location>
        <begin position="20"/>
        <end position="565"/>
    </location>
</feature>
<feature type="signal peptide" evidence="1">
    <location>
        <begin position="1"/>
        <end position="19"/>
    </location>
</feature>
<name>A0AAD7EEL7_9AGAR</name>
<dbReference type="Proteomes" id="UP001218218">
    <property type="component" value="Unassembled WGS sequence"/>
</dbReference>
<sequence>MRLLSLSLGLSCLKYVVTTVQIPLKTAFAETDTISASDSKWTDLTARPDANGTSQFIFDNVNAMLQHWTHTRYRNGHSIIPATVPVGTLLYHGRGDTELPTHPEWTAIDPEHSFPFCGAWNGNDTSNMCWQLTLVTTRPLKVLYFDGSSAAKVVGGGTLDTQDLLVWGKVDPERRRDEWGRINALCAWGRDFGIDGFVREIMLCDFSQGVELASADNLATWWTNRTTPPFWRPPLESHPPPRSSAESLYSLDDDDPFFPAGDIFRFETVRAGSWHNHYPGETRIKLDLTGFISFYDTALTPSLVFTRQGTERWDHRLAGISPADLEAVKSRLSDVLTRGPHSVGSGVDWRTLYRVRLELLDYLLNTTTPHNANVRARQIQTQLRVMLTPYILYTSRPPPRASVDLAATGNDPWAWALPVWHGCATRHTAHIHASASLQSRLTPSERLLLRALDETNREICRVVVRIWVAGVHAGLDTLIPLEDTQIATDPLLVVEAWRPEAAALMKWLDWGVWTKCRPACEIEEICYLPTWPYFWGGQNRPDPTDDRWKRPQPRCIRQVAPYSGL</sequence>
<evidence type="ECO:0000313" key="3">
    <source>
        <dbReference type="Proteomes" id="UP001218218"/>
    </source>
</evidence>
<evidence type="ECO:0000256" key="1">
    <source>
        <dbReference type="SAM" id="SignalP"/>
    </source>
</evidence>
<keyword evidence="1" id="KW-0732">Signal</keyword>
<evidence type="ECO:0000313" key="2">
    <source>
        <dbReference type="EMBL" id="KAJ7314746.1"/>
    </source>
</evidence>